<evidence type="ECO:0000313" key="1">
    <source>
        <dbReference type="EMBL" id="MCW3473994.1"/>
    </source>
</evidence>
<dbReference type="EMBL" id="JAPDNT010000002">
    <property type="protein sequence ID" value="MCW3473994.1"/>
    <property type="molecule type" value="Genomic_DNA"/>
</dbReference>
<organism evidence="1 2">
    <name type="scientific">Limobrevibacterium gyesilva</name>
    <dbReference type="NCBI Taxonomy" id="2991712"/>
    <lineage>
        <taxon>Bacteria</taxon>
        <taxon>Pseudomonadati</taxon>
        <taxon>Pseudomonadota</taxon>
        <taxon>Alphaproteobacteria</taxon>
        <taxon>Acetobacterales</taxon>
        <taxon>Acetobacteraceae</taxon>
        <taxon>Limobrevibacterium</taxon>
    </lineage>
</organism>
<dbReference type="Proteomes" id="UP001165679">
    <property type="component" value="Unassembled WGS sequence"/>
</dbReference>
<comment type="caution">
    <text evidence="1">The sequence shown here is derived from an EMBL/GenBank/DDBJ whole genome shotgun (WGS) entry which is preliminary data.</text>
</comment>
<dbReference type="AlphaFoldDB" id="A0AA41YIY5"/>
<dbReference type="RefSeq" id="WP_264712614.1">
    <property type="nucleotide sequence ID" value="NZ_JAPDNT010000002.1"/>
</dbReference>
<proteinExistence type="predicted"/>
<sequence>MAKLSIALTCADYARIMPLATGDVVPEGIDLTMILGSRGAWPARAEMLRRAVQDPDVQGGEWSMAQYLYRIDKGDRSHVGLPVFPLRNFTARDLYVRQGSPIRAAADLAGKRIGMYSYAASGSIWYRHFLRFIGVDPGTVQWWIGDIDTPWSAPMDLKLPAGVNAPPQGMSLAQMLIAGELDAIYSPPRPQDYHPVNGPIARLFPQFRGIEQAYFRATGAFPPQHLIVIRRAAWEANKWIAQALTDAFIRCNDNFTAAQRSLPYASPWQEAELEDTVTVMGEDFHPYGLERNRAQINMFAEEAFRLGLTSRRITVEEYFADFLAS</sequence>
<gene>
    <name evidence="1" type="ORF">OL599_05335</name>
</gene>
<name>A0AA41YIY5_9PROT</name>
<evidence type="ECO:0008006" key="3">
    <source>
        <dbReference type="Google" id="ProtNLM"/>
    </source>
</evidence>
<evidence type="ECO:0000313" key="2">
    <source>
        <dbReference type="Proteomes" id="UP001165679"/>
    </source>
</evidence>
<accession>A0AA41YIY5</accession>
<reference evidence="1" key="1">
    <citation type="submission" date="2022-09" db="EMBL/GenBank/DDBJ databases">
        <title>Rhodovastum sp. nov. RN2-1 isolated from soil in Seongnam, South Korea.</title>
        <authorList>
            <person name="Le N.T."/>
        </authorList>
    </citation>
    <scope>NUCLEOTIDE SEQUENCE</scope>
    <source>
        <strain evidence="1">RN2-1</strain>
    </source>
</reference>
<dbReference type="Gene3D" id="3.40.190.10">
    <property type="entry name" value="Periplasmic binding protein-like II"/>
    <property type="match status" value="1"/>
</dbReference>
<protein>
    <recommendedName>
        <fullName evidence="3">4,5-dihydroxyphthalate decarboxylase</fullName>
    </recommendedName>
</protein>
<keyword evidence="2" id="KW-1185">Reference proteome</keyword>
<reference evidence="1" key="2">
    <citation type="submission" date="2022-10" db="EMBL/GenBank/DDBJ databases">
        <authorList>
            <person name="Trinh H.N."/>
        </authorList>
    </citation>
    <scope>NUCLEOTIDE SEQUENCE</scope>
    <source>
        <strain evidence="1">RN2-1</strain>
    </source>
</reference>
<dbReference type="SUPFAM" id="SSF53850">
    <property type="entry name" value="Periplasmic binding protein-like II"/>
    <property type="match status" value="1"/>
</dbReference>